<feature type="DNA-binding region" description="H-T-H motif" evidence="4">
    <location>
        <begin position="50"/>
        <end position="69"/>
    </location>
</feature>
<feature type="domain" description="HTH tetR-type" evidence="6">
    <location>
        <begin position="16"/>
        <end position="87"/>
    </location>
</feature>
<feature type="region of interest" description="Disordered" evidence="5">
    <location>
        <begin position="32"/>
        <end position="51"/>
    </location>
</feature>
<dbReference type="PROSITE" id="PS50977">
    <property type="entry name" value="HTH_TETR_2"/>
    <property type="match status" value="1"/>
</dbReference>
<name>A0ABN2Z0D6_9ACTN</name>
<sequence>MSETTQRPSLTERRKAATQQEIALAAAKLFAEHGSGDGGDGRGEDPGGTTAEDIARAAGVSLRTFYRYFRTKEDAVAPLLSAGVRHWIAELASGPPGLPGPAALERSARIALGPVPDQPALALDWVRGLLLVTRHDPDLLAVWHRVHHDSELALAPVLAALAGPGADPLEVRLAAAAANTGMRVAMETWAASGAPADRAGDLAARCIRELTAGLRLWQAGGPAA</sequence>
<dbReference type="SUPFAM" id="SSF46689">
    <property type="entry name" value="Homeodomain-like"/>
    <property type="match status" value="1"/>
</dbReference>
<dbReference type="InterPro" id="IPR001647">
    <property type="entry name" value="HTH_TetR"/>
</dbReference>
<protein>
    <submittedName>
        <fullName evidence="7">TetR family transcriptional regulator</fullName>
    </submittedName>
</protein>
<keyword evidence="8" id="KW-1185">Reference proteome</keyword>
<feature type="compositionally biased region" description="Basic and acidic residues" evidence="5">
    <location>
        <begin position="32"/>
        <end position="45"/>
    </location>
</feature>
<evidence type="ECO:0000313" key="7">
    <source>
        <dbReference type="EMBL" id="GAA2134845.1"/>
    </source>
</evidence>
<accession>A0ABN2Z0D6</accession>
<dbReference type="PANTHER" id="PTHR30055:SF238">
    <property type="entry name" value="MYCOFACTOCIN BIOSYNTHESIS TRANSCRIPTIONAL REGULATOR MFTR-RELATED"/>
    <property type="match status" value="1"/>
</dbReference>
<keyword evidence="2 4" id="KW-0238">DNA-binding</keyword>
<evidence type="ECO:0000256" key="2">
    <source>
        <dbReference type="ARBA" id="ARBA00023125"/>
    </source>
</evidence>
<dbReference type="EMBL" id="BAAANT010000005">
    <property type="protein sequence ID" value="GAA2134845.1"/>
    <property type="molecule type" value="Genomic_DNA"/>
</dbReference>
<keyword evidence="1" id="KW-0805">Transcription regulation</keyword>
<dbReference type="Gene3D" id="1.10.357.10">
    <property type="entry name" value="Tetracycline Repressor, domain 2"/>
    <property type="match status" value="1"/>
</dbReference>
<evidence type="ECO:0000256" key="3">
    <source>
        <dbReference type="ARBA" id="ARBA00023163"/>
    </source>
</evidence>
<evidence type="ECO:0000259" key="6">
    <source>
        <dbReference type="PROSITE" id="PS50977"/>
    </source>
</evidence>
<dbReference type="PANTHER" id="PTHR30055">
    <property type="entry name" value="HTH-TYPE TRANSCRIPTIONAL REGULATOR RUTR"/>
    <property type="match status" value="1"/>
</dbReference>
<keyword evidence="3" id="KW-0804">Transcription</keyword>
<proteinExistence type="predicted"/>
<evidence type="ECO:0000256" key="4">
    <source>
        <dbReference type="PROSITE-ProRule" id="PRU00335"/>
    </source>
</evidence>
<dbReference type="RefSeq" id="WP_344461615.1">
    <property type="nucleotide sequence ID" value="NZ_BAAANT010000005.1"/>
</dbReference>
<evidence type="ECO:0000313" key="8">
    <source>
        <dbReference type="Proteomes" id="UP001422759"/>
    </source>
</evidence>
<dbReference type="Proteomes" id="UP001422759">
    <property type="component" value="Unassembled WGS sequence"/>
</dbReference>
<dbReference type="InterPro" id="IPR050109">
    <property type="entry name" value="HTH-type_TetR-like_transc_reg"/>
</dbReference>
<comment type="caution">
    <text evidence="7">The sequence shown here is derived from an EMBL/GenBank/DDBJ whole genome shotgun (WGS) entry which is preliminary data.</text>
</comment>
<gene>
    <name evidence="7" type="ORF">GCM10009760_12630</name>
</gene>
<dbReference type="InterPro" id="IPR009057">
    <property type="entry name" value="Homeodomain-like_sf"/>
</dbReference>
<reference evidence="7 8" key="1">
    <citation type="journal article" date="2019" name="Int. J. Syst. Evol. Microbiol.">
        <title>The Global Catalogue of Microorganisms (GCM) 10K type strain sequencing project: providing services to taxonomists for standard genome sequencing and annotation.</title>
        <authorList>
            <consortium name="The Broad Institute Genomics Platform"/>
            <consortium name="The Broad Institute Genome Sequencing Center for Infectious Disease"/>
            <person name="Wu L."/>
            <person name="Ma J."/>
        </authorList>
    </citation>
    <scope>NUCLEOTIDE SEQUENCE [LARGE SCALE GENOMIC DNA]</scope>
    <source>
        <strain evidence="7 8">JCM 14560</strain>
    </source>
</reference>
<evidence type="ECO:0000256" key="1">
    <source>
        <dbReference type="ARBA" id="ARBA00023015"/>
    </source>
</evidence>
<organism evidence="7 8">
    <name type="scientific">Kitasatospora kazusensis</name>
    <dbReference type="NCBI Taxonomy" id="407974"/>
    <lineage>
        <taxon>Bacteria</taxon>
        <taxon>Bacillati</taxon>
        <taxon>Actinomycetota</taxon>
        <taxon>Actinomycetes</taxon>
        <taxon>Kitasatosporales</taxon>
        <taxon>Streptomycetaceae</taxon>
        <taxon>Kitasatospora</taxon>
    </lineage>
</organism>
<evidence type="ECO:0000256" key="5">
    <source>
        <dbReference type="SAM" id="MobiDB-lite"/>
    </source>
</evidence>
<dbReference type="Pfam" id="PF00440">
    <property type="entry name" value="TetR_N"/>
    <property type="match status" value="1"/>
</dbReference>